<feature type="non-terminal residue" evidence="1">
    <location>
        <position position="214"/>
    </location>
</feature>
<comment type="caution">
    <text evidence="1">The sequence shown here is derived from an EMBL/GenBank/DDBJ whole genome shotgun (WGS) entry which is preliminary data.</text>
</comment>
<organism evidence="1 2">
    <name type="scientific">Vararia minispora EC-137</name>
    <dbReference type="NCBI Taxonomy" id="1314806"/>
    <lineage>
        <taxon>Eukaryota</taxon>
        <taxon>Fungi</taxon>
        <taxon>Dikarya</taxon>
        <taxon>Basidiomycota</taxon>
        <taxon>Agaricomycotina</taxon>
        <taxon>Agaricomycetes</taxon>
        <taxon>Russulales</taxon>
        <taxon>Lachnocladiaceae</taxon>
        <taxon>Vararia</taxon>
    </lineage>
</organism>
<evidence type="ECO:0000313" key="2">
    <source>
        <dbReference type="Proteomes" id="UP000814128"/>
    </source>
</evidence>
<reference evidence="1" key="1">
    <citation type="submission" date="2021-02" db="EMBL/GenBank/DDBJ databases">
        <authorList>
            <consortium name="DOE Joint Genome Institute"/>
            <person name="Ahrendt S."/>
            <person name="Looney B.P."/>
            <person name="Miyauchi S."/>
            <person name="Morin E."/>
            <person name="Drula E."/>
            <person name="Courty P.E."/>
            <person name="Chicoki N."/>
            <person name="Fauchery L."/>
            <person name="Kohler A."/>
            <person name="Kuo A."/>
            <person name="Labutti K."/>
            <person name="Pangilinan J."/>
            <person name="Lipzen A."/>
            <person name="Riley R."/>
            <person name="Andreopoulos W."/>
            <person name="He G."/>
            <person name="Johnson J."/>
            <person name="Barry K.W."/>
            <person name="Grigoriev I.V."/>
            <person name="Nagy L."/>
            <person name="Hibbett D."/>
            <person name="Henrissat B."/>
            <person name="Matheny P.B."/>
            <person name="Labbe J."/>
            <person name="Martin F."/>
        </authorList>
    </citation>
    <scope>NUCLEOTIDE SEQUENCE</scope>
    <source>
        <strain evidence="1">EC-137</strain>
    </source>
</reference>
<reference evidence="1" key="2">
    <citation type="journal article" date="2022" name="New Phytol.">
        <title>Evolutionary transition to the ectomycorrhizal habit in the genomes of a hyperdiverse lineage of mushroom-forming fungi.</title>
        <authorList>
            <person name="Looney B."/>
            <person name="Miyauchi S."/>
            <person name="Morin E."/>
            <person name="Drula E."/>
            <person name="Courty P.E."/>
            <person name="Kohler A."/>
            <person name="Kuo A."/>
            <person name="LaButti K."/>
            <person name="Pangilinan J."/>
            <person name="Lipzen A."/>
            <person name="Riley R."/>
            <person name="Andreopoulos W."/>
            <person name="He G."/>
            <person name="Johnson J."/>
            <person name="Nolan M."/>
            <person name="Tritt A."/>
            <person name="Barry K.W."/>
            <person name="Grigoriev I.V."/>
            <person name="Nagy L.G."/>
            <person name="Hibbett D."/>
            <person name="Henrissat B."/>
            <person name="Matheny P.B."/>
            <person name="Labbe J."/>
            <person name="Martin F.M."/>
        </authorList>
    </citation>
    <scope>NUCLEOTIDE SEQUENCE</scope>
    <source>
        <strain evidence="1">EC-137</strain>
    </source>
</reference>
<evidence type="ECO:0000313" key="1">
    <source>
        <dbReference type="EMBL" id="KAI0030180.1"/>
    </source>
</evidence>
<dbReference type="Proteomes" id="UP000814128">
    <property type="component" value="Unassembled WGS sequence"/>
</dbReference>
<name>A0ACB8QER9_9AGAM</name>
<keyword evidence="2" id="KW-1185">Reference proteome</keyword>
<accession>A0ACB8QER9</accession>
<gene>
    <name evidence="1" type="ORF">K488DRAFT_72382</name>
</gene>
<sequence>MHSPLPAPAPPDPDRGPSTPALAGPDAEPRPRRPDTLPDGAPSHLRKSPISDQSATTPAAPVTLPSLSDKKHEGLPPLSRSNSASGPQMPTRVDPISLASRLSEDQRLGGLPHVHPSPPPIAILSQPPSQSPSLSSSSLDRSTGPSPAPALQAAHHHHHHQQQQQQLHHHHQQQQQQQPPPPPPTPPMHMHATTAVAHPYAYDQHQHALDRRIY</sequence>
<dbReference type="EMBL" id="MU273635">
    <property type="protein sequence ID" value="KAI0030180.1"/>
    <property type="molecule type" value="Genomic_DNA"/>
</dbReference>
<protein>
    <submittedName>
        <fullName evidence="1">Uncharacterized protein</fullName>
    </submittedName>
</protein>
<proteinExistence type="predicted"/>